<keyword evidence="1" id="KW-0812">Transmembrane</keyword>
<dbReference type="AlphaFoldDB" id="A0A921QYM0"/>
<comment type="caution">
    <text evidence="2">The sequence shown here is derived from an EMBL/GenBank/DDBJ whole genome shotgun (WGS) entry which is preliminary data.</text>
</comment>
<proteinExistence type="predicted"/>
<protein>
    <submittedName>
        <fullName evidence="2">Uncharacterized protein</fullName>
    </submittedName>
</protein>
<feature type="transmembrane region" description="Helical" evidence="1">
    <location>
        <begin position="21"/>
        <end position="44"/>
    </location>
</feature>
<accession>A0A921QYM0</accession>
<sequence>MLFAAPRMCACCQQERGIGRFFMNINYIFCCIKIFFTRTIWYYVLQNEIFLFLGA</sequence>
<name>A0A921QYM0_SORBI</name>
<keyword evidence="1" id="KW-0472">Membrane</keyword>
<reference evidence="2" key="1">
    <citation type="journal article" date="2019" name="BMC Genomics">
        <title>A new reference genome for Sorghum bicolor reveals high levels of sequence similarity between sweet and grain genotypes: implications for the genetics of sugar metabolism.</title>
        <authorList>
            <person name="Cooper E.A."/>
            <person name="Brenton Z.W."/>
            <person name="Flinn B.S."/>
            <person name="Jenkins J."/>
            <person name="Shu S."/>
            <person name="Flowers D."/>
            <person name="Luo F."/>
            <person name="Wang Y."/>
            <person name="Xia P."/>
            <person name="Barry K."/>
            <person name="Daum C."/>
            <person name="Lipzen A."/>
            <person name="Yoshinaga Y."/>
            <person name="Schmutz J."/>
            <person name="Saski C."/>
            <person name="Vermerris W."/>
            <person name="Kresovich S."/>
        </authorList>
    </citation>
    <scope>NUCLEOTIDE SEQUENCE</scope>
</reference>
<evidence type="ECO:0000313" key="2">
    <source>
        <dbReference type="EMBL" id="KAG0529522.1"/>
    </source>
</evidence>
<evidence type="ECO:0000256" key="1">
    <source>
        <dbReference type="SAM" id="Phobius"/>
    </source>
</evidence>
<dbReference type="Proteomes" id="UP000807115">
    <property type="component" value="Chromosome 5"/>
</dbReference>
<evidence type="ECO:0000313" key="3">
    <source>
        <dbReference type="Proteomes" id="UP000807115"/>
    </source>
</evidence>
<organism evidence="2 3">
    <name type="scientific">Sorghum bicolor</name>
    <name type="common">Sorghum</name>
    <name type="synonym">Sorghum vulgare</name>
    <dbReference type="NCBI Taxonomy" id="4558"/>
    <lineage>
        <taxon>Eukaryota</taxon>
        <taxon>Viridiplantae</taxon>
        <taxon>Streptophyta</taxon>
        <taxon>Embryophyta</taxon>
        <taxon>Tracheophyta</taxon>
        <taxon>Spermatophyta</taxon>
        <taxon>Magnoliopsida</taxon>
        <taxon>Liliopsida</taxon>
        <taxon>Poales</taxon>
        <taxon>Poaceae</taxon>
        <taxon>PACMAD clade</taxon>
        <taxon>Panicoideae</taxon>
        <taxon>Andropogonodae</taxon>
        <taxon>Andropogoneae</taxon>
        <taxon>Sorghinae</taxon>
        <taxon>Sorghum</taxon>
    </lineage>
</organism>
<reference evidence="2" key="2">
    <citation type="submission" date="2020-10" db="EMBL/GenBank/DDBJ databases">
        <authorList>
            <person name="Cooper E.A."/>
            <person name="Brenton Z.W."/>
            <person name="Flinn B.S."/>
            <person name="Jenkins J."/>
            <person name="Shu S."/>
            <person name="Flowers D."/>
            <person name="Luo F."/>
            <person name="Wang Y."/>
            <person name="Xia P."/>
            <person name="Barry K."/>
            <person name="Daum C."/>
            <person name="Lipzen A."/>
            <person name="Yoshinaga Y."/>
            <person name="Schmutz J."/>
            <person name="Saski C."/>
            <person name="Vermerris W."/>
            <person name="Kresovich S."/>
        </authorList>
    </citation>
    <scope>NUCLEOTIDE SEQUENCE</scope>
</reference>
<gene>
    <name evidence="2" type="ORF">BDA96_05G105700</name>
</gene>
<keyword evidence="1" id="KW-1133">Transmembrane helix</keyword>
<dbReference type="EMBL" id="CM027684">
    <property type="protein sequence ID" value="KAG0529522.1"/>
    <property type="molecule type" value="Genomic_DNA"/>
</dbReference>